<organism evidence="1 2">
    <name type="scientific">Ascaris lumbricoides</name>
    <name type="common">Giant roundworm</name>
    <dbReference type="NCBI Taxonomy" id="6252"/>
    <lineage>
        <taxon>Eukaryota</taxon>
        <taxon>Metazoa</taxon>
        <taxon>Ecdysozoa</taxon>
        <taxon>Nematoda</taxon>
        <taxon>Chromadorea</taxon>
        <taxon>Rhabditida</taxon>
        <taxon>Spirurina</taxon>
        <taxon>Ascaridomorpha</taxon>
        <taxon>Ascaridoidea</taxon>
        <taxon>Ascarididae</taxon>
        <taxon>Ascaris</taxon>
    </lineage>
</organism>
<protein>
    <submittedName>
        <fullName evidence="2">Secreted protein</fullName>
    </submittedName>
</protein>
<dbReference type="Proteomes" id="UP000036681">
    <property type="component" value="Unplaced"/>
</dbReference>
<evidence type="ECO:0000313" key="2">
    <source>
        <dbReference type="WBParaSite" id="ALUE_0000849301-mRNA-1"/>
    </source>
</evidence>
<dbReference type="AlphaFoldDB" id="A0A0M3HYC0"/>
<accession>A0A0M3HYC0</accession>
<proteinExistence type="predicted"/>
<evidence type="ECO:0000313" key="1">
    <source>
        <dbReference type="Proteomes" id="UP000036681"/>
    </source>
</evidence>
<keyword evidence="1" id="KW-1185">Reference proteome</keyword>
<sequence length="66" mass="7246">MTLCQLCVSVTLTDAVMNSLLKLVLLKINESSIQQSTSAAVVICQHQSVNILPLKLVFDFILIDDL</sequence>
<dbReference type="WBParaSite" id="ALUE_0000849301-mRNA-1">
    <property type="protein sequence ID" value="ALUE_0000849301-mRNA-1"/>
    <property type="gene ID" value="ALUE_0000849301"/>
</dbReference>
<name>A0A0M3HYC0_ASCLU</name>
<reference evidence="2" key="1">
    <citation type="submission" date="2017-02" db="UniProtKB">
        <authorList>
            <consortium name="WormBaseParasite"/>
        </authorList>
    </citation>
    <scope>IDENTIFICATION</scope>
</reference>